<dbReference type="AlphaFoldDB" id="I3E738"/>
<dbReference type="EMBL" id="AFEU01000001">
    <property type="protein sequence ID" value="EIJ82309.1"/>
    <property type="molecule type" value="Genomic_DNA"/>
</dbReference>
<feature type="region of interest" description="Disordered" evidence="1">
    <location>
        <begin position="1"/>
        <end position="24"/>
    </location>
</feature>
<evidence type="ECO:0000256" key="2">
    <source>
        <dbReference type="SAM" id="Phobius"/>
    </source>
</evidence>
<evidence type="ECO:0000313" key="4">
    <source>
        <dbReference type="Proteomes" id="UP000010523"/>
    </source>
</evidence>
<dbReference type="PATRIC" id="fig|997296.3.peg.1137"/>
<feature type="compositionally biased region" description="Basic and acidic residues" evidence="1">
    <location>
        <begin position="8"/>
        <end position="23"/>
    </location>
</feature>
<keyword evidence="2" id="KW-0812">Transmembrane</keyword>
<protein>
    <submittedName>
        <fullName evidence="3">Uncharacterized protein</fullName>
    </submittedName>
</protein>
<name>I3E738_BACMT</name>
<reference evidence="3 4" key="1">
    <citation type="journal article" date="2012" name="Appl. Environ. Microbiol.">
        <title>Genome Sequence of Thermotolerant Bacillus methanolicus: Features and Regulation Related to Methylotrophy and Production of L-Lysine and L-Glutamate from Methanol.</title>
        <authorList>
            <person name="Heggeset T.M."/>
            <person name="Krog A."/>
            <person name="Balzer S."/>
            <person name="Wentzel A."/>
            <person name="Ellingsen T.E."/>
            <person name="Brautaset T."/>
        </authorList>
    </citation>
    <scope>NUCLEOTIDE SEQUENCE [LARGE SCALE GENOMIC DNA]</scope>
    <source>
        <strain evidence="3 4">PB1</strain>
    </source>
</reference>
<evidence type="ECO:0000256" key="1">
    <source>
        <dbReference type="SAM" id="MobiDB-lite"/>
    </source>
</evidence>
<organism evidence="3 4">
    <name type="scientific">Bacillus methanolicus PB1</name>
    <dbReference type="NCBI Taxonomy" id="997296"/>
    <lineage>
        <taxon>Bacteria</taxon>
        <taxon>Bacillati</taxon>
        <taxon>Bacillota</taxon>
        <taxon>Bacilli</taxon>
        <taxon>Bacillales</taxon>
        <taxon>Bacillaceae</taxon>
        <taxon>Bacillus</taxon>
    </lineage>
</organism>
<dbReference type="Proteomes" id="UP000010523">
    <property type="component" value="Unassembled WGS sequence"/>
</dbReference>
<comment type="caution">
    <text evidence="3">The sequence shown here is derived from an EMBL/GenBank/DDBJ whole genome shotgun (WGS) entry which is preliminary data.</text>
</comment>
<dbReference type="STRING" id="997296.PB1_05255"/>
<keyword evidence="2" id="KW-1133">Transmembrane helix</keyword>
<evidence type="ECO:0000313" key="3">
    <source>
        <dbReference type="EMBL" id="EIJ82309.1"/>
    </source>
</evidence>
<gene>
    <name evidence="3" type="ORF">PB1_05255</name>
</gene>
<keyword evidence="2" id="KW-0472">Membrane</keyword>
<sequence length="50" mass="5933">MTDFDSSAFDRKSGSEHHSKESKSFLLSKKCFLFLLFFTYKVLFYLRGNK</sequence>
<feature type="transmembrane region" description="Helical" evidence="2">
    <location>
        <begin position="27"/>
        <end position="46"/>
    </location>
</feature>
<accession>I3E738</accession>
<keyword evidence="4" id="KW-1185">Reference proteome</keyword>
<proteinExistence type="predicted"/>